<feature type="compositionally biased region" description="Basic and acidic residues" evidence="1">
    <location>
        <begin position="520"/>
        <end position="531"/>
    </location>
</feature>
<dbReference type="Proteomes" id="UP000076874">
    <property type="component" value="Unassembled WGS sequence"/>
</dbReference>
<feature type="region of interest" description="Disordered" evidence="1">
    <location>
        <begin position="381"/>
        <end position="585"/>
    </location>
</feature>
<proteinExistence type="predicted"/>
<sequence>MEEEDDSGNIVDGVTYAASTAASPTKEKMNISRKKSRRSGSPSAANAYVDSDSTLHPRPGPKMRSSKDRERDRSVPPSKRSVTLGSRPAGPKHSRTEPVLDPGKHRRRSRDESSYYGVNPATVTSASSRPRSKTAAPRPASYYEPSRPPVSSAKYHMMQPPPSMMPPPPPPQTVMPGPGLPPPGYPPQRWAHPPPPAFAMMPPPPPPPPGPLGPHAVPHPPSDYSSLPPRGPPKQNLRQRFNLNRPQTSMGHRPPPAVEYEQHGDPYDPDELAADMRHLSVSHRPGLQEERSRMMPMRPVSARPSFHASPFAPPPALPPARERLVQYGCNDEPFDDPPAPGYHGQPAPYEYGPLTHVSRARRQSIGPPPMLYDSKGYTTEVAHTNGSRRNSLYGARSVSSGSGFEDKLRLASSYQDEVSGGMRLTAETLHEASRTGGPSSRSTRSSGSRDESDWRQSATTRTTRSSNEEDLTIRVKGNALFKYGEAEMRCQDGTEINITSRGPPSIRRPGGSEKSTYAESDDRRSRFERPALRGRGTSQAGSVYAPPPGPLPLEYSYGGGVDYNTSPFTPHPTPYNYAPPSSYWP</sequence>
<evidence type="ECO:0000313" key="3">
    <source>
        <dbReference type="Proteomes" id="UP000076874"/>
    </source>
</evidence>
<reference evidence="2 3" key="1">
    <citation type="journal article" date="2016" name="Genome Biol. Evol.">
        <title>Divergent and convergent evolution of fungal pathogenicity.</title>
        <authorList>
            <person name="Shang Y."/>
            <person name="Xiao G."/>
            <person name="Zheng P."/>
            <person name="Cen K."/>
            <person name="Zhan S."/>
            <person name="Wang C."/>
        </authorList>
    </citation>
    <scope>NUCLEOTIDE SEQUENCE [LARGE SCALE GENOMIC DNA]</scope>
    <source>
        <strain evidence="2 3">RCEF 264</strain>
    </source>
</reference>
<feature type="region of interest" description="Disordered" evidence="1">
    <location>
        <begin position="1"/>
        <end position="271"/>
    </location>
</feature>
<comment type="caution">
    <text evidence="2">The sequence shown here is derived from an EMBL/GenBank/DDBJ whole genome shotgun (WGS) entry which is preliminary data.</text>
</comment>
<dbReference type="EMBL" id="AZHD01000004">
    <property type="protein sequence ID" value="OAA64488.1"/>
    <property type="molecule type" value="Genomic_DNA"/>
</dbReference>
<feature type="region of interest" description="Disordered" evidence="1">
    <location>
        <begin position="300"/>
        <end position="319"/>
    </location>
</feature>
<feature type="compositionally biased region" description="Low complexity" evidence="1">
    <location>
        <begin position="434"/>
        <end position="446"/>
    </location>
</feature>
<dbReference type="STRING" id="1081102.A0A167X3M8"/>
<protein>
    <submittedName>
        <fullName evidence="2">Uncharacterized protein</fullName>
    </submittedName>
</protein>
<feature type="compositionally biased region" description="Polar residues" evidence="1">
    <location>
        <begin position="381"/>
        <end position="390"/>
    </location>
</feature>
<accession>A0A167X3M8</accession>
<evidence type="ECO:0000256" key="1">
    <source>
        <dbReference type="SAM" id="MobiDB-lite"/>
    </source>
</evidence>
<dbReference type="OrthoDB" id="4898142at2759"/>
<organism evidence="2 3">
    <name type="scientific">Niveomyces insectorum RCEF 264</name>
    <dbReference type="NCBI Taxonomy" id="1081102"/>
    <lineage>
        <taxon>Eukaryota</taxon>
        <taxon>Fungi</taxon>
        <taxon>Dikarya</taxon>
        <taxon>Ascomycota</taxon>
        <taxon>Pezizomycotina</taxon>
        <taxon>Sordariomycetes</taxon>
        <taxon>Hypocreomycetidae</taxon>
        <taxon>Hypocreales</taxon>
        <taxon>Cordycipitaceae</taxon>
        <taxon>Niveomyces</taxon>
    </lineage>
</organism>
<evidence type="ECO:0000313" key="2">
    <source>
        <dbReference type="EMBL" id="OAA64488.1"/>
    </source>
</evidence>
<name>A0A167X3M8_9HYPO</name>
<feature type="compositionally biased region" description="Polar residues" evidence="1">
    <location>
        <begin position="236"/>
        <end position="250"/>
    </location>
</feature>
<dbReference type="AlphaFoldDB" id="A0A167X3M8"/>
<gene>
    <name evidence="2" type="ORF">SPI_03135</name>
</gene>
<keyword evidence="3" id="KW-1185">Reference proteome</keyword>
<feature type="compositionally biased region" description="Basic and acidic residues" evidence="1">
    <location>
        <begin position="65"/>
        <end position="74"/>
    </location>
</feature>
<feature type="compositionally biased region" description="Pro residues" evidence="1">
    <location>
        <begin position="159"/>
        <end position="221"/>
    </location>
</feature>
<feature type="region of interest" description="Disordered" evidence="1">
    <location>
        <begin position="328"/>
        <end position="352"/>
    </location>
</feature>